<dbReference type="STRING" id="1129793.GPLA_2043"/>
<keyword evidence="7" id="KW-0406">Ion transport</keyword>
<proteinExistence type="inferred from homology"/>
<evidence type="ECO:0000313" key="15">
    <source>
        <dbReference type="EMBL" id="GAC32949.1"/>
    </source>
</evidence>
<keyword evidence="3 11" id="KW-1134">Transmembrane beta strand</keyword>
<evidence type="ECO:0000256" key="9">
    <source>
        <dbReference type="ARBA" id="ARBA00023136"/>
    </source>
</evidence>
<gene>
    <name evidence="15" type="ORF">GPLA_2043</name>
</gene>
<dbReference type="GO" id="GO:0009279">
    <property type="term" value="C:cell outer membrane"/>
    <property type="evidence" value="ECO:0007669"/>
    <property type="project" value="UniProtKB-SubCell"/>
</dbReference>
<keyword evidence="4" id="KW-0410">Iron transport</keyword>
<dbReference type="PANTHER" id="PTHR32552:SF81">
    <property type="entry name" value="TONB-DEPENDENT OUTER MEMBRANE RECEPTOR"/>
    <property type="match status" value="1"/>
</dbReference>
<dbReference type="InterPro" id="IPR036942">
    <property type="entry name" value="Beta-barrel_TonB_sf"/>
</dbReference>
<evidence type="ECO:0000256" key="7">
    <source>
        <dbReference type="ARBA" id="ARBA00023065"/>
    </source>
</evidence>
<keyword evidence="9 11" id="KW-0472">Membrane</keyword>
<evidence type="ECO:0000256" key="6">
    <source>
        <dbReference type="ARBA" id="ARBA00023004"/>
    </source>
</evidence>
<keyword evidence="8 12" id="KW-0798">TonB box</keyword>
<reference evidence="16" key="1">
    <citation type="journal article" date="2014" name="Environ. Microbiol.">
        <title>Comparative genomics of the marine bacterial genus Glaciecola reveals the high degree of genomic diversity and genomic characteristic for cold adaptation.</title>
        <authorList>
            <person name="Qin Q.L."/>
            <person name="Xie B.B."/>
            <person name="Yu Y."/>
            <person name="Shu Y.L."/>
            <person name="Rong J.C."/>
            <person name="Zhang Y.J."/>
            <person name="Zhao D.L."/>
            <person name="Chen X.L."/>
            <person name="Zhang X.Y."/>
            <person name="Chen B."/>
            <person name="Zhou B.C."/>
            <person name="Zhang Y.Z."/>
        </authorList>
    </citation>
    <scope>NUCLEOTIDE SEQUENCE [LARGE SCALE GENOMIC DNA]</scope>
    <source>
        <strain evidence="16">LMG 21857</strain>
    </source>
</reference>
<evidence type="ECO:0000256" key="12">
    <source>
        <dbReference type="RuleBase" id="RU003357"/>
    </source>
</evidence>
<dbReference type="PROSITE" id="PS52016">
    <property type="entry name" value="TONB_DEPENDENT_REC_3"/>
    <property type="match status" value="1"/>
</dbReference>
<dbReference type="InterPro" id="IPR039426">
    <property type="entry name" value="TonB-dep_rcpt-like"/>
</dbReference>
<feature type="domain" description="TonB-dependent receptor plug" evidence="14">
    <location>
        <begin position="112"/>
        <end position="214"/>
    </location>
</feature>
<keyword evidence="6" id="KW-0408">Iron</keyword>
<dbReference type="InterPro" id="IPR037066">
    <property type="entry name" value="Plug_dom_sf"/>
</dbReference>
<dbReference type="Pfam" id="PF00593">
    <property type="entry name" value="TonB_dep_Rec_b-barrel"/>
    <property type="match status" value="1"/>
</dbReference>
<sequence>MIFYFYIDQSLFFFRLILSRLHPNDKVARLLSGHSEFSDKASILILTPCIWHIENGINMDIFYKSALAIALSASFLTRMESAYANDELEQITVKGRTSNLIGAAISASEGFVGQQEIKLRPLLRTGELMELVPGMVATQHSGSGKANQYFLRGFNLDHGTDFATFVDGMPVNMRTHGHGQGYTDLNFVIPELVETLAYKKGPYFTEIGDFSGAGSAFFSTPNRLEKGIASLTLGEDEYARILVADSIDNLASGTLLYGLEKQVYQGPWQDIEEDVNKINALLKHTQPLNDGQLSFTIMAYENGWNSADQIPSRAVTAGMIDALGSIDKTLGGDSSRYSFSAGWDFAQGSLSAYFINYDLDLFSNFTYFLDDPVNGDQFEQVDKRNVYGAQGHYHVDHKQSRTTFGFETRVDDIQEVALFKTTERVRRGAVRSDAVKESSAAVYVRNIFDVTPNLRTNIGIRYDYFDFDVTSLINRNIHDIDLSQNDGIQSDTLVSLKGSVTYQLNDLFEVYIAAGQGFHSNDARGTTTKIDPNNGKRITPVNALVRSNGAELGFRVDVNDRLNASLSLWQLSLNSELVFVGDAGNTEASRPSKRRGLELTAYYQLVEKIVLDMEYSMTDSEFSDNRPDGNKIPGAIDQVLQVGISAEFDATSHGSIRVRHFAERPLIEDNSVRSSSSTVVNALLGKSWGAYNVKLEVLNVFDNDVHDIDYFYASRLAGEAAQGVDDLHYHIIEPRTVRVTAGVSF</sequence>
<evidence type="ECO:0000313" key="16">
    <source>
        <dbReference type="Proteomes" id="UP000006322"/>
    </source>
</evidence>
<evidence type="ECO:0000256" key="3">
    <source>
        <dbReference type="ARBA" id="ARBA00022452"/>
    </source>
</evidence>
<accession>K6YJP5</accession>
<dbReference type="Gene3D" id="2.170.130.10">
    <property type="entry name" value="TonB-dependent receptor, plug domain"/>
    <property type="match status" value="1"/>
</dbReference>
<evidence type="ECO:0000259" key="13">
    <source>
        <dbReference type="Pfam" id="PF00593"/>
    </source>
</evidence>
<keyword evidence="16" id="KW-1185">Reference proteome</keyword>
<comment type="subcellular location">
    <subcellularLocation>
        <location evidence="1 11">Cell outer membrane</location>
        <topology evidence="1 11">Multi-pass membrane protein</topology>
    </subcellularLocation>
</comment>
<name>K6YJP5_9ALTE</name>
<dbReference type="GO" id="GO:0006826">
    <property type="term" value="P:iron ion transport"/>
    <property type="evidence" value="ECO:0007669"/>
    <property type="project" value="UniProtKB-KW"/>
</dbReference>
<keyword evidence="2 11" id="KW-0813">Transport</keyword>
<evidence type="ECO:0000256" key="11">
    <source>
        <dbReference type="PROSITE-ProRule" id="PRU01360"/>
    </source>
</evidence>
<keyword evidence="5 11" id="KW-0812">Transmembrane</keyword>
<dbReference type="Pfam" id="PF07715">
    <property type="entry name" value="Plug"/>
    <property type="match status" value="1"/>
</dbReference>
<dbReference type="PANTHER" id="PTHR32552">
    <property type="entry name" value="FERRICHROME IRON RECEPTOR-RELATED"/>
    <property type="match status" value="1"/>
</dbReference>
<dbReference type="SUPFAM" id="SSF56935">
    <property type="entry name" value="Porins"/>
    <property type="match status" value="1"/>
</dbReference>
<evidence type="ECO:0000256" key="1">
    <source>
        <dbReference type="ARBA" id="ARBA00004571"/>
    </source>
</evidence>
<organism evidence="15 16">
    <name type="scientific">Paraglaciecola polaris LMG 21857</name>
    <dbReference type="NCBI Taxonomy" id="1129793"/>
    <lineage>
        <taxon>Bacteria</taxon>
        <taxon>Pseudomonadati</taxon>
        <taxon>Pseudomonadota</taxon>
        <taxon>Gammaproteobacteria</taxon>
        <taxon>Alteromonadales</taxon>
        <taxon>Alteromonadaceae</taxon>
        <taxon>Paraglaciecola</taxon>
    </lineage>
</organism>
<dbReference type="Proteomes" id="UP000006322">
    <property type="component" value="Unassembled WGS sequence"/>
</dbReference>
<evidence type="ECO:0000256" key="5">
    <source>
        <dbReference type="ARBA" id="ARBA00022692"/>
    </source>
</evidence>
<dbReference type="EMBL" id="BAER01000045">
    <property type="protein sequence ID" value="GAC32949.1"/>
    <property type="molecule type" value="Genomic_DNA"/>
</dbReference>
<keyword evidence="10 11" id="KW-0998">Cell outer membrane</keyword>
<dbReference type="Gene3D" id="2.40.170.20">
    <property type="entry name" value="TonB-dependent receptor, beta-barrel domain"/>
    <property type="match status" value="1"/>
</dbReference>
<evidence type="ECO:0000256" key="10">
    <source>
        <dbReference type="ARBA" id="ARBA00023237"/>
    </source>
</evidence>
<evidence type="ECO:0000256" key="2">
    <source>
        <dbReference type="ARBA" id="ARBA00022448"/>
    </source>
</evidence>
<comment type="similarity">
    <text evidence="11 12">Belongs to the TonB-dependent receptor family.</text>
</comment>
<protein>
    <submittedName>
        <fullName evidence="15">Outer membrane protein</fullName>
    </submittedName>
</protein>
<dbReference type="AlphaFoldDB" id="K6YJP5"/>
<evidence type="ECO:0000259" key="14">
    <source>
        <dbReference type="Pfam" id="PF07715"/>
    </source>
</evidence>
<feature type="domain" description="TonB-dependent receptor-like beta-barrel" evidence="13">
    <location>
        <begin position="287"/>
        <end position="700"/>
    </location>
</feature>
<comment type="caution">
    <text evidence="15">The sequence shown here is derived from an EMBL/GenBank/DDBJ whole genome shotgun (WGS) entry which is preliminary data.</text>
</comment>
<evidence type="ECO:0000256" key="8">
    <source>
        <dbReference type="ARBA" id="ARBA00023077"/>
    </source>
</evidence>
<dbReference type="InterPro" id="IPR012910">
    <property type="entry name" value="Plug_dom"/>
</dbReference>
<dbReference type="InterPro" id="IPR000531">
    <property type="entry name" value="Beta-barrel_TonB"/>
</dbReference>
<evidence type="ECO:0000256" key="4">
    <source>
        <dbReference type="ARBA" id="ARBA00022496"/>
    </source>
</evidence>